<evidence type="ECO:0000313" key="2">
    <source>
        <dbReference type="Proteomes" id="UP001283361"/>
    </source>
</evidence>
<reference evidence="1" key="1">
    <citation type="journal article" date="2023" name="G3 (Bethesda)">
        <title>A reference genome for the long-term kleptoplast-retaining sea slug Elysia crispata morphotype clarki.</title>
        <authorList>
            <person name="Eastman K.E."/>
            <person name="Pendleton A.L."/>
            <person name="Shaikh M.A."/>
            <person name="Suttiyut T."/>
            <person name="Ogas R."/>
            <person name="Tomko P."/>
            <person name="Gavelis G."/>
            <person name="Widhalm J.R."/>
            <person name="Wisecaver J.H."/>
        </authorList>
    </citation>
    <scope>NUCLEOTIDE SEQUENCE</scope>
    <source>
        <strain evidence="1">ECLA1</strain>
    </source>
</reference>
<keyword evidence="2" id="KW-1185">Reference proteome</keyword>
<organism evidence="1 2">
    <name type="scientific">Elysia crispata</name>
    <name type="common">lettuce slug</name>
    <dbReference type="NCBI Taxonomy" id="231223"/>
    <lineage>
        <taxon>Eukaryota</taxon>
        <taxon>Metazoa</taxon>
        <taxon>Spiralia</taxon>
        <taxon>Lophotrochozoa</taxon>
        <taxon>Mollusca</taxon>
        <taxon>Gastropoda</taxon>
        <taxon>Heterobranchia</taxon>
        <taxon>Euthyneura</taxon>
        <taxon>Panpulmonata</taxon>
        <taxon>Sacoglossa</taxon>
        <taxon>Placobranchoidea</taxon>
        <taxon>Plakobranchidae</taxon>
        <taxon>Elysia</taxon>
    </lineage>
</organism>
<name>A0AAE1A517_9GAST</name>
<dbReference type="Proteomes" id="UP001283361">
    <property type="component" value="Unassembled WGS sequence"/>
</dbReference>
<accession>A0AAE1A517</accession>
<dbReference type="AlphaFoldDB" id="A0AAE1A517"/>
<gene>
    <name evidence="1" type="ORF">RRG08_018937</name>
</gene>
<dbReference type="EMBL" id="JAWDGP010002624">
    <property type="protein sequence ID" value="KAK3781310.1"/>
    <property type="molecule type" value="Genomic_DNA"/>
</dbReference>
<proteinExistence type="predicted"/>
<sequence>MTIEQLTSVTDSAVAIHDDRAGDVDVDPAVVVHDDRTVDGLGDPSFPMEADGAATVGVGVAMDEATRADVTEENVKPTTRMPAPG</sequence>
<comment type="caution">
    <text evidence="1">The sequence shown here is derived from an EMBL/GenBank/DDBJ whole genome shotgun (WGS) entry which is preliminary data.</text>
</comment>
<protein>
    <submittedName>
        <fullName evidence="1">Uncharacterized protein</fullName>
    </submittedName>
</protein>
<evidence type="ECO:0000313" key="1">
    <source>
        <dbReference type="EMBL" id="KAK3781310.1"/>
    </source>
</evidence>